<evidence type="ECO:0000256" key="7">
    <source>
        <dbReference type="ARBA" id="ARBA00022989"/>
    </source>
</evidence>
<comment type="caution">
    <text evidence="12">The sequence shown here is derived from an EMBL/GenBank/DDBJ whole genome shotgun (WGS) entry which is preliminary data.</text>
</comment>
<protein>
    <recommendedName>
        <fullName evidence="10">Xylose transport system permease protein XylH</fullName>
    </recommendedName>
</protein>
<feature type="transmembrane region" description="Helical" evidence="11">
    <location>
        <begin position="42"/>
        <end position="63"/>
    </location>
</feature>
<dbReference type="InterPro" id="IPR001851">
    <property type="entry name" value="ABC_transp_permease"/>
</dbReference>
<dbReference type="Pfam" id="PF02653">
    <property type="entry name" value="BPD_transp_2"/>
    <property type="match status" value="1"/>
</dbReference>
<sequence length="387" mass="41478">MATALRAIRGNVRQYGMIMALIFIMLLFQFLSDGILLKPLNITNLILQNSYILILAIGMLLVIITGHIDLSVGSVAAFVGAVSAIMMVNHQMPFPIAMVLSLLIGAAVGAWQGFWVAYVRIPSFIVTLAGMLLFRGLTMLVLDGKSVAPFSDGFRSMSTGFIPNLPGEWSLHMVTLAAGIVLSMLYVFMEWRARLVQKRYQFEVLAMPLYAAKLIAIVVVINLFTYVLASYKGLPNILVLLLALVAVYTFVMRKTIMGRHIYALGGNEKAAKLSGVKTKKVTFWVFVNMGVMAALAGLVFAARLNAATPKAGVNFELDAIAAVFIGGASASGGVGTVIGAIIGGLVMGVMNNGMSLIGLGIDYQQGIKGLVLLLAVAFDLYNKNKSS</sequence>
<evidence type="ECO:0000256" key="11">
    <source>
        <dbReference type="SAM" id="Phobius"/>
    </source>
</evidence>
<feature type="transmembrane region" description="Helical" evidence="11">
    <location>
        <begin position="12"/>
        <end position="30"/>
    </location>
</feature>
<evidence type="ECO:0000256" key="1">
    <source>
        <dbReference type="ARBA" id="ARBA00004651"/>
    </source>
</evidence>
<evidence type="ECO:0000256" key="3">
    <source>
        <dbReference type="ARBA" id="ARBA00022475"/>
    </source>
</evidence>
<feature type="transmembrane region" description="Helical" evidence="11">
    <location>
        <begin position="320"/>
        <end position="346"/>
    </location>
</feature>
<feature type="transmembrane region" description="Helical" evidence="11">
    <location>
        <begin position="70"/>
        <end position="88"/>
    </location>
</feature>
<dbReference type="PANTHER" id="PTHR32196">
    <property type="entry name" value="ABC TRANSPORTER PERMEASE PROTEIN YPHD-RELATED-RELATED"/>
    <property type="match status" value="1"/>
</dbReference>
<evidence type="ECO:0000256" key="2">
    <source>
        <dbReference type="ARBA" id="ARBA00022448"/>
    </source>
</evidence>
<feature type="transmembrane region" description="Helical" evidence="11">
    <location>
        <begin position="169"/>
        <end position="189"/>
    </location>
</feature>
<evidence type="ECO:0000256" key="4">
    <source>
        <dbReference type="ARBA" id="ARBA00022519"/>
    </source>
</evidence>
<keyword evidence="13" id="KW-1185">Reference proteome</keyword>
<accession>A0A5S5CDL3</accession>
<keyword evidence="6 11" id="KW-0812">Transmembrane</keyword>
<keyword evidence="5 12" id="KW-0762">Sugar transport</keyword>
<evidence type="ECO:0000313" key="13">
    <source>
        <dbReference type="Proteomes" id="UP000323257"/>
    </source>
</evidence>
<dbReference type="GO" id="GO:0005886">
    <property type="term" value="C:plasma membrane"/>
    <property type="evidence" value="ECO:0007669"/>
    <property type="project" value="UniProtKB-SubCell"/>
</dbReference>
<evidence type="ECO:0000256" key="10">
    <source>
        <dbReference type="ARBA" id="ARBA00035686"/>
    </source>
</evidence>
<organism evidence="12 13">
    <name type="scientific">Paenibacillus methanolicus</name>
    <dbReference type="NCBI Taxonomy" id="582686"/>
    <lineage>
        <taxon>Bacteria</taxon>
        <taxon>Bacillati</taxon>
        <taxon>Bacillota</taxon>
        <taxon>Bacilli</taxon>
        <taxon>Bacillales</taxon>
        <taxon>Paenibacillaceae</taxon>
        <taxon>Paenibacillus</taxon>
    </lineage>
</organism>
<evidence type="ECO:0000256" key="6">
    <source>
        <dbReference type="ARBA" id="ARBA00022692"/>
    </source>
</evidence>
<dbReference type="OrthoDB" id="9813906at2"/>
<dbReference type="RefSeq" id="WP_148928867.1">
    <property type="nucleotide sequence ID" value="NZ_VNHS01000003.1"/>
</dbReference>
<feature type="transmembrane region" description="Helical" evidence="11">
    <location>
        <begin position="124"/>
        <end position="142"/>
    </location>
</feature>
<name>A0A5S5CDL3_9BACL</name>
<dbReference type="AlphaFoldDB" id="A0A5S5CDL3"/>
<keyword evidence="8 11" id="KW-0472">Membrane</keyword>
<keyword evidence="7 11" id="KW-1133">Transmembrane helix</keyword>
<keyword evidence="2" id="KW-0813">Transport</keyword>
<reference evidence="12 13" key="1">
    <citation type="submission" date="2019-07" db="EMBL/GenBank/DDBJ databases">
        <title>Genomic Encyclopedia of Type Strains, Phase III (KMG-III): the genomes of soil and plant-associated and newly described type strains.</title>
        <authorList>
            <person name="Whitman W."/>
        </authorList>
    </citation>
    <scope>NUCLEOTIDE SEQUENCE [LARGE SCALE GENOMIC DNA]</scope>
    <source>
        <strain evidence="12 13">BL24</strain>
    </source>
</reference>
<evidence type="ECO:0000256" key="8">
    <source>
        <dbReference type="ARBA" id="ARBA00023136"/>
    </source>
</evidence>
<feature type="transmembrane region" description="Helical" evidence="11">
    <location>
        <begin position="281"/>
        <end position="300"/>
    </location>
</feature>
<comment type="function">
    <text evidence="9">Part of the binding-protein-dependent transport system for D-xylose. Probably responsible for the translocation of the substrate across the membrane.</text>
</comment>
<feature type="transmembrane region" description="Helical" evidence="11">
    <location>
        <begin position="94"/>
        <end position="117"/>
    </location>
</feature>
<dbReference type="NCBIfam" id="NF040906">
    <property type="entry name" value="GguB"/>
    <property type="match status" value="1"/>
</dbReference>
<evidence type="ECO:0000313" key="12">
    <source>
        <dbReference type="EMBL" id="TYP76440.1"/>
    </source>
</evidence>
<dbReference type="EMBL" id="VNHS01000003">
    <property type="protein sequence ID" value="TYP76440.1"/>
    <property type="molecule type" value="Genomic_DNA"/>
</dbReference>
<dbReference type="Proteomes" id="UP000323257">
    <property type="component" value="Unassembled WGS sequence"/>
</dbReference>
<proteinExistence type="predicted"/>
<dbReference type="PANTHER" id="PTHR32196:SF32">
    <property type="entry name" value="XYLOSE TRANSPORT SYSTEM PERMEASE PROTEIN XYLH"/>
    <property type="match status" value="1"/>
</dbReference>
<evidence type="ECO:0000256" key="9">
    <source>
        <dbReference type="ARBA" id="ARBA00035611"/>
    </source>
</evidence>
<dbReference type="CDD" id="cd06579">
    <property type="entry name" value="TM_PBP1_transp_AraH_like"/>
    <property type="match status" value="1"/>
</dbReference>
<comment type="subcellular location">
    <subcellularLocation>
        <location evidence="1">Cell membrane</location>
        <topology evidence="1">Multi-pass membrane protein</topology>
    </subcellularLocation>
</comment>
<feature type="transmembrane region" description="Helical" evidence="11">
    <location>
        <begin position="234"/>
        <end position="251"/>
    </location>
</feature>
<gene>
    <name evidence="12" type="ORF">BCM02_103101</name>
</gene>
<evidence type="ECO:0000256" key="5">
    <source>
        <dbReference type="ARBA" id="ARBA00022597"/>
    </source>
</evidence>
<keyword evidence="4" id="KW-0997">Cell inner membrane</keyword>
<keyword evidence="3" id="KW-1003">Cell membrane</keyword>
<feature type="transmembrane region" description="Helical" evidence="11">
    <location>
        <begin position="210"/>
        <end position="228"/>
    </location>
</feature>
<dbReference type="GO" id="GO:0022857">
    <property type="term" value="F:transmembrane transporter activity"/>
    <property type="evidence" value="ECO:0007669"/>
    <property type="project" value="InterPro"/>
</dbReference>